<dbReference type="PANTHER" id="PTHR41282">
    <property type="entry name" value="CONSERVED TRANSMEMBRANE PROTEIN-RELATED"/>
    <property type="match status" value="1"/>
</dbReference>
<feature type="transmembrane region" description="Helical" evidence="1">
    <location>
        <begin position="217"/>
        <end position="236"/>
    </location>
</feature>
<evidence type="ECO:0000313" key="2">
    <source>
        <dbReference type="EMBL" id="BCR04707.1"/>
    </source>
</evidence>
<feature type="transmembrane region" description="Helical" evidence="1">
    <location>
        <begin position="143"/>
        <end position="166"/>
    </location>
</feature>
<feature type="transmembrane region" description="Helical" evidence="1">
    <location>
        <begin position="33"/>
        <end position="51"/>
    </location>
</feature>
<organism evidence="2 3">
    <name type="scientific">Desulfuromonas versatilis</name>
    <dbReference type="NCBI Taxonomy" id="2802975"/>
    <lineage>
        <taxon>Bacteria</taxon>
        <taxon>Pseudomonadati</taxon>
        <taxon>Thermodesulfobacteriota</taxon>
        <taxon>Desulfuromonadia</taxon>
        <taxon>Desulfuromonadales</taxon>
        <taxon>Desulfuromonadaceae</taxon>
        <taxon>Desulfuromonas</taxon>
    </lineage>
</organism>
<feature type="transmembrane region" description="Helical" evidence="1">
    <location>
        <begin position="58"/>
        <end position="79"/>
    </location>
</feature>
<proteinExistence type="predicted"/>
<evidence type="ECO:0000256" key="1">
    <source>
        <dbReference type="SAM" id="Phobius"/>
    </source>
</evidence>
<protein>
    <submittedName>
        <fullName evidence="2">Membrane protein</fullName>
    </submittedName>
</protein>
<dbReference type="PIRSF" id="PIRSF009160">
    <property type="entry name" value="UCP009160"/>
    <property type="match status" value="1"/>
</dbReference>
<name>A0ABM8HVJ2_9BACT</name>
<dbReference type="PANTHER" id="PTHR41282:SF1">
    <property type="entry name" value="CONSERVED TRANSMEMBRANE PROTEIN-RELATED"/>
    <property type="match status" value="1"/>
</dbReference>
<dbReference type="InterPro" id="IPR010539">
    <property type="entry name" value="BaxI_1-like"/>
</dbReference>
<feature type="transmembrane region" description="Helical" evidence="1">
    <location>
        <begin position="112"/>
        <end position="131"/>
    </location>
</feature>
<reference evidence="2 3" key="1">
    <citation type="journal article" date="2016" name="C (Basel)">
        <title>Selective Growth of and Electricity Production by Marine Exoelectrogenic Bacteria in Self-Aggregated Hydrogel of Microbially Reduced Graphene Oxide.</title>
        <authorList>
            <person name="Yoshida N."/>
            <person name="Goto Y."/>
            <person name="Miyata Y."/>
        </authorList>
    </citation>
    <scope>NUCLEOTIDE SEQUENCE [LARGE SCALE GENOMIC DNA]</scope>
    <source>
        <strain evidence="2 3">NIT-T3</strain>
    </source>
</reference>
<accession>A0ABM8HVJ2</accession>
<keyword evidence="1" id="KW-1133">Transmembrane helix</keyword>
<dbReference type="RefSeq" id="WP_221252161.1">
    <property type="nucleotide sequence ID" value="NZ_AP024355.1"/>
</dbReference>
<keyword evidence="1" id="KW-0472">Membrane</keyword>
<sequence>MRTTNPVLKEKVFSQSLPGVETMTLQGAVNKTVALLALIVIGAAWTWNLLYNQGPQAVMPWMMTGLIGGAVVALVTIFKANWAPALAPAYAVLEGLALGGISGFFEARFPGIVLQAVALTFGVAFCLLMAYKSRLIQATQNFRLGIVAATGGIFVVYLAGWIGSFFGWQIPYIHESGVVGIGFSLFVVVIAALNLVLDFDFIERGDGVAPKYMEWYAAFGLVVTLVWLYLELLRLLSKLRSR</sequence>
<feature type="transmembrane region" description="Helical" evidence="1">
    <location>
        <begin position="85"/>
        <end position="105"/>
    </location>
</feature>
<dbReference type="Proteomes" id="UP001319827">
    <property type="component" value="Chromosome"/>
</dbReference>
<feature type="transmembrane region" description="Helical" evidence="1">
    <location>
        <begin position="178"/>
        <end position="197"/>
    </location>
</feature>
<gene>
    <name evidence="2" type="ORF">DESUT3_17760</name>
</gene>
<dbReference type="Pfam" id="PF12811">
    <property type="entry name" value="BaxI_1"/>
    <property type="match status" value="1"/>
</dbReference>
<reference evidence="2 3" key="2">
    <citation type="journal article" date="2021" name="Int. J. Syst. Evol. Microbiol.">
        <title>Isolation and Polyphasic Characterization of Desulfuromonas versatilis sp. Nov., an Electrogenic Bacteria Capable of Versatile Metabolism Isolated from a Graphene Oxide-Reducing Enrichment Culture.</title>
        <authorList>
            <person name="Xie L."/>
            <person name="Yoshida N."/>
            <person name="Ishii S."/>
            <person name="Meng L."/>
        </authorList>
    </citation>
    <scope>NUCLEOTIDE SEQUENCE [LARGE SCALE GENOMIC DNA]</scope>
    <source>
        <strain evidence="2 3">NIT-T3</strain>
    </source>
</reference>
<keyword evidence="3" id="KW-1185">Reference proteome</keyword>
<evidence type="ECO:0000313" key="3">
    <source>
        <dbReference type="Proteomes" id="UP001319827"/>
    </source>
</evidence>
<keyword evidence="1" id="KW-0812">Transmembrane</keyword>
<dbReference type="EMBL" id="AP024355">
    <property type="protein sequence ID" value="BCR04707.1"/>
    <property type="molecule type" value="Genomic_DNA"/>
</dbReference>